<dbReference type="EMBL" id="PFKO01000158">
    <property type="protein sequence ID" value="PIY32842.1"/>
    <property type="molecule type" value="Genomic_DNA"/>
</dbReference>
<dbReference type="InterPro" id="IPR042525">
    <property type="entry name" value="Rad52_Rad59_Rad22_sf"/>
</dbReference>
<evidence type="ECO:0000313" key="4">
    <source>
        <dbReference type="EMBL" id="PIY32842.1"/>
    </source>
</evidence>
<organism evidence="4 5">
    <name type="scientific">Candidatus Infernicultor aquiphilus</name>
    <dbReference type="NCBI Taxonomy" id="1805029"/>
    <lineage>
        <taxon>Bacteria</taxon>
        <taxon>Pseudomonadati</taxon>
        <taxon>Atribacterota</taxon>
        <taxon>Candidatus Phoenicimicrobiia</taxon>
        <taxon>Candidatus Pheonicimicrobiales</taxon>
        <taxon>Candidatus Phoenicimicrobiaceae</taxon>
        <taxon>Candidatus Infernicultor</taxon>
    </lineage>
</organism>
<dbReference type="Proteomes" id="UP000230646">
    <property type="component" value="Unassembled WGS sequence"/>
</dbReference>
<proteinExistence type="inferred from homology"/>
<gene>
    <name evidence="4" type="ORF">COZ07_04295</name>
</gene>
<evidence type="ECO:0000256" key="1">
    <source>
        <dbReference type="ARBA" id="ARBA00006638"/>
    </source>
</evidence>
<dbReference type="GO" id="GO:0006310">
    <property type="term" value="P:DNA recombination"/>
    <property type="evidence" value="ECO:0007669"/>
    <property type="project" value="UniProtKB-ARBA"/>
</dbReference>
<keyword evidence="3" id="KW-0234">DNA repair</keyword>
<dbReference type="Pfam" id="PF04098">
    <property type="entry name" value="Rad52_Rad22"/>
    <property type="match status" value="1"/>
</dbReference>
<reference evidence="4 5" key="1">
    <citation type="submission" date="2017-09" db="EMBL/GenBank/DDBJ databases">
        <title>Depth-based differentiation of microbial function through sediment-hosted aquifers and enrichment of novel symbionts in the deep terrestrial subsurface.</title>
        <authorList>
            <person name="Probst A.J."/>
            <person name="Ladd B."/>
            <person name="Jarett J.K."/>
            <person name="Geller-Mcgrath D.E."/>
            <person name="Sieber C.M."/>
            <person name="Emerson J.B."/>
            <person name="Anantharaman K."/>
            <person name="Thomas B.C."/>
            <person name="Malmstrom R."/>
            <person name="Stieglmeier M."/>
            <person name="Klingl A."/>
            <person name="Woyke T."/>
            <person name="Ryan C.M."/>
            <person name="Banfield J.F."/>
        </authorList>
    </citation>
    <scope>NUCLEOTIDE SEQUENCE [LARGE SCALE GENOMIC DNA]</scope>
    <source>
        <strain evidence="4">CG_4_10_14_3_um_filter_34_13</strain>
    </source>
</reference>
<accession>A0A2M7PR84</accession>
<comment type="caution">
    <text evidence="4">The sequence shown here is derived from an EMBL/GenBank/DDBJ whole genome shotgun (WGS) entry which is preliminary data.</text>
</comment>
<evidence type="ECO:0000256" key="2">
    <source>
        <dbReference type="ARBA" id="ARBA00022763"/>
    </source>
</evidence>
<protein>
    <submittedName>
        <fullName evidence="4">Uncharacterized protein</fullName>
    </submittedName>
</protein>
<dbReference type="InterPro" id="IPR041247">
    <property type="entry name" value="Rad52_fam"/>
</dbReference>
<dbReference type="Gene3D" id="3.30.390.80">
    <property type="entry name" value="DNA repair protein Rad52/59/22"/>
    <property type="match status" value="1"/>
</dbReference>
<evidence type="ECO:0000313" key="5">
    <source>
        <dbReference type="Proteomes" id="UP000230646"/>
    </source>
</evidence>
<sequence>MIRKENKVAKDKKKYDSQGREIIPLKQQEELPQQLNPIQLNELGAKTPRAFIKQRKGRGGGQFDYVEIGYVIDKLNRIFGPLGWDSESELVPELSTELFVTVKATLTIKDHKGSFIKKQAFGGVDRKFFKNKPHIPANYVDIADDAKSAEADAMKKAASKFGVAFDVFYPDVIRIKELVVKEESPAPFTCDRCKKLGKETTITEQQAKMTKDFFGFKLCDHCRMEAMKYKAEKEENKSSKTTEKMVQCKRCSKEISEAQAKYSKKMFKKPLCKECQKKEK</sequence>
<dbReference type="AlphaFoldDB" id="A0A2M7PR84"/>
<keyword evidence="2" id="KW-0227">DNA damage</keyword>
<dbReference type="GO" id="GO:0006302">
    <property type="term" value="P:double-strand break repair"/>
    <property type="evidence" value="ECO:0007669"/>
    <property type="project" value="UniProtKB-ARBA"/>
</dbReference>
<comment type="similarity">
    <text evidence="1">Belongs to the RAD52 family.</text>
</comment>
<name>A0A2M7PR84_9BACT</name>
<evidence type="ECO:0000256" key="3">
    <source>
        <dbReference type="ARBA" id="ARBA00023204"/>
    </source>
</evidence>